<dbReference type="EMBL" id="CP045702">
    <property type="protein sequence ID" value="QNE75541.1"/>
    <property type="molecule type" value="Genomic_DNA"/>
</dbReference>
<evidence type="ECO:0000313" key="3">
    <source>
        <dbReference type="Proteomes" id="UP000515307"/>
    </source>
</evidence>
<feature type="region of interest" description="Disordered" evidence="1">
    <location>
        <begin position="30"/>
        <end position="72"/>
    </location>
</feature>
<dbReference type="AlphaFoldDB" id="A0A7G7BJM6"/>
<organism evidence="2 3">
    <name type="scientific">Streptomyces finlayi</name>
    <dbReference type="NCBI Taxonomy" id="67296"/>
    <lineage>
        <taxon>Bacteria</taxon>
        <taxon>Bacillati</taxon>
        <taxon>Actinomycetota</taxon>
        <taxon>Actinomycetes</taxon>
        <taxon>Kitasatosporales</taxon>
        <taxon>Streptomycetaceae</taxon>
        <taxon>Streptomyces</taxon>
    </lineage>
</organism>
<sequence length="72" mass="7767">MPTPEREEPQSPQAWPSSTVSMKDLLASCAAASAVSTPPRDEHGAGDERNGRGEETERERRPGPPAQRRDAA</sequence>
<reference evidence="3" key="1">
    <citation type="submission" date="2019-10" db="EMBL/GenBank/DDBJ databases">
        <title>Antimicrobial potential of Antarctic Bacteria.</title>
        <authorList>
            <person name="Benaud N."/>
            <person name="Edwards R.J."/>
            <person name="Ferrari B.C."/>
        </authorList>
    </citation>
    <scope>NUCLEOTIDE SEQUENCE [LARGE SCALE GENOMIC DNA]</scope>
    <source>
        <strain evidence="3">NBSH44</strain>
    </source>
</reference>
<proteinExistence type="predicted"/>
<protein>
    <submittedName>
        <fullName evidence="2">Uncharacterized protein</fullName>
    </submittedName>
</protein>
<gene>
    <name evidence="2" type="ORF">F0344_13720</name>
</gene>
<evidence type="ECO:0000256" key="1">
    <source>
        <dbReference type="SAM" id="MobiDB-lite"/>
    </source>
</evidence>
<dbReference type="KEGG" id="sfiy:F0344_13720"/>
<accession>A0A7G7BJM6</accession>
<feature type="compositionally biased region" description="Basic and acidic residues" evidence="1">
    <location>
        <begin position="39"/>
        <end position="72"/>
    </location>
</feature>
<dbReference type="RefSeq" id="WP_185303033.1">
    <property type="nucleotide sequence ID" value="NZ_CP045702.1"/>
</dbReference>
<dbReference type="Proteomes" id="UP000515307">
    <property type="component" value="Chromosome"/>
</dbReference>
<name>A0A7G7BJM6_9ACTN</name>
<evidence type="ECO:0000313" key="2">
    <source>
        <dbReference type="EMBL" id="QNE75541.1"/>
    </source>
</evidence>
<keyword evidence="3" id="KW-1185">Reference proteome</keyword>